<dbReference type="GO" id="GO:0008270">
    <property type="term" value="F:zinc ion binding"/>
    <property type="evidence" value="ECO:0007669"/>
    <property type="project" value="UniProtKB-KW"/>
</dbReference>
<dbReference type="GO" id="GO:0005634">
    <property type="term" value="C:nucleus"/>
    <property type="evidence" value="ECO:0007669"/>
    <property type="project" value="UniProtKB-SubCell"/>
</dbReference>
<dbReference type="Pfam" id="PF00096">
    <property type="entry name" value="zf-C2H2"/>
    <property type="match status" value="1"/>
</dbReference>
<feature type="compositionally biased region" description="Low complexity" evidence="9">
    <location>
        <begin position="563"/>
        <end position="578"/>
    </location>
</feature>
<dbReference type="InterPro" id="IPR050331">
    <property type="entry name" value="Zinc_finger"/>
</dbReference>
<feature type="compositionally biased region" description="Low complexity" evidence="9">
    <location>
        <begin position="461"/>
        <end position="476"/>
    </location>
</feature>
<dbReference type="GO" id="GO:0000978">
    <property type="term" value="F:RNA polymerase II cis-regulatory region sequence-specific DNA binding"/>
    <property type="evidence" value="ECO:0007669"/>
    <property type="project" value="UniProtKB-ARBA"/>
</dbReference>
<keyword evidence="2" id="KW-0479">Metal-binding</keyword>
<feature type="domain" description="C2H2-type" evidence="10">
    <location>
        <begin position="315"/>
        <end position="342"/>
    </location>
</feature>
<dbReference type="InterPro" id="IPR013087">
    <property type="entry name" value="Znf_C2H2_type"/>
</dbReference>
<feature type="region of interest" description="Disordered" evidence="9">
    <location>
        <begin position="79"/>
        <end position="117"/>
    </location>
</feature>
<gene>
    <name evidence="11" type="ORF">PFICI_01803</name>
</gene>
<dbReference type="FunFam" id="3.30.160.60:FF:000446">
    <property type="entry name" value="Zinc finger protein"/>
    <property type="match status" value="1"/>
</dbReference>
<dbReference type="GeneID" id="19266816"/>
<accession>W3XPT0</accession>
<name>W3XPT0_PESFW</name>
<evidence type="ECO:0000256" key="5">
    <source>
        <dbReference type="ARBA" id="ARBA00022833"/>
    </source>
</evidence>
<feature type="region of interest" description="Disordered" evidence="9">
    <location>
        <begin position="1"/>
        <end position="59"/>
    </location>
</feature>
<feature type="compositionally biased region" description="Polar residues" evidence="9">
    <location>
        <begin position="13"/>
        <end position="29"/>
    </location>
</feature>
<dbReference type="HOGENOM" id="CLU_013258_0_0_1"/>
<dbReference type="PANTHER" id="PTHR16515">
    <property type="entry name" value="PR DOMAIN ZINC FINGER PROTEIN"/>
    <property type="match status" value="1"/>
</dbReference>
<reference evidence="12" key="1">
    <citation type="journal article" date="2015" name="BMC Genomics">
        <title>Genomic and transcriptomic analysis of the endophytic fungus Pestalotiopsis fici reveals its lifestyle and high potential for synthesis of natural products.</title>
        <authorList>
            <person name="Wang X."/>
            <person name="Zhang X."/>
            <person name="Liu L."/>
            <person name="Xiang M."/>
            <person name="Wang W."/>
            <person name="Sun X."/>
            <person name="Che Y."/>
            <person name="Guo L."/>
            <person name="Liu G."/>
            <person name="Guo L."/>
            <person name="Wang C."/>
            <person name="Yin W.B."/>
            <person name="Stadler M."/>
            <person name="Zhang X."/>
            <person name="Liu X."/>
        </authorList>
    </citation>
    <scope>NUCLEOTIDE SEQUENCE [LARGE SCALE GENOMIC DNA]</scope>
    <source>
        <strain evidence="12">W106-1 / CGMCC3.15140</strain>
    </source>
</reference>
<dbReference type="AlphaFoldDB" id="W3XPT0"/>
<evidence type="ECO:0000256" key="2">
    <source>
        <dbReference type="ARBA" id="ARBA00022723"/>
    </source>
</evidence>
<dbReference type="OrthoDB" id="8117402at2759"/>
<organism evidence="11 12">
    <name type="scientific">Pestalotiopsis fici (strain W106-1 / CGMCC3.15140)</name>
    <dbReference type="NCBI Taxonomy" id="1229662"/>
    <lineage>
        <taxon>Eukaryota</taxon>
        <taxon>Fungi</taxon>
        <taxon>Dikarya</taxon>
        <taxon>Ascomycota</taxon>
        <taxon>Pezizomycotina</taxon>
        <taxon>Sordariomycetes</taxon>
        <taxon>Xylariomycetidae</taxon>
        <taxon>Amphisphaeriales</taxon>
        <taxon>Sporocadaceae</taxon>
        <taxon>Pestalotiopsis</taxon>
    </lineage>
</organism>
<dbReference type="SUPFAM" id="SSF57667">
    <property type="entry name" value="beta-beta-alpha zinc fingers"/>
    <property type="match status" value="2"/>
</dbReference>
<evidence type="ECO:0000313" key="11">
    <source>
        <dbReference type="EMBL" id="ETS87975.1"/>
    </source>
</evidence>
<keyword evidence="8" id="KW-0175">Coiled coil</keyword>
<dbReference type="Gene3D" id="3.30.160.60">
    <property type="entry name" value="Classic Zinc Finger"/>
    <property type="match status" value="3"/>
</dbReference>
<feature type="compositionally biased region" description="Basic and acidic residues" evidence="9">
    <location>
        <begin position="95"/>
        <end position="104"/>
    </location>
</feature>
<feature type="domain" description="C2H2-type" evidence="10">
    <location>
        <begin position="287"/>
        <end position="314"/>
    </location>
</feature>
<feature type="compositionally biased region" description="Polar residues" evidence="9">
    <location>
        <begin position="527"/>
        <end position="538"/>
    </location>
</feature>
<keyword evidence="6" id="KW-0539">Nucleus</keyword>
<dbReference type="InParanoid" id="W3XPT0"/>
<feature type="coiled-coil region" evidence="8">
    <location>
        <begin position="613"/>
        <end position="654"/>
    </location>
</feature>
<dbReference type="SMART" id="SM00355">
    <property type="entry name" value="ZnF_C2H2"/>
    <property type="match status" value="3"/>
</dbReference>
<evidence type="ECO:0000256" key="8">
    <source>
        <dbReference type="SAM" id="Coils"/>
    </source>
</evidence>
<dbReference type="PANTHER" id="PTHR16515:SF49">
    <property type="entry name" value="GASTRULA ZINC FINGER PROTEIN XLCGF49.1-LIKE-RELATED"/>
    <property type="match status" value="1"/>
</dbReference>
<dbReference type="EMBL" id="KI912109">
    <property type="protein sequence ID" value="ETS87975.1"/>
    <property type="molecule type" value="Genomic_DNA"/>
</dbReference>
<dbReference type="PROSITE" id="PS00028">
    <property type="entry name" value="ZINC_FINGER_C2H2_1"/>
    <property type="match status" value="2"/>
</dbReference>
<dbReference type="KEGG" id="pfy:PFICI_01803"/>
<evidence type="ECO:0000313" key="12">
    <source>
        <dbReference type="Proteomes" id="UP000030651"/>
    </source>
</evidence>
<keyword evidence="3" id="KW-0677">Repeat</keyword>
<keyword evidence="4 7" id="KW-0863">Zinc-finger</keyword>
<dbReference type="Proteomes" id="UP000030651">
    <property type="component" value="Unassembled WGS sequence"/>
</dbReference>
<dbReference type="InterPro" id="IPR036236">
    <property type="entry name" value="Znf_C2H2_sf"/>
</dbReference>
<proteinExistence type="predicted"/>
<feature type="region of interest" description="Disordered" evidence="9">
    <location>
        <begin position="161"/>
        <end position="218"/>
    </location>
</feature>
<comment type="subcellular location">
    <subcellularLocation>
        <location evidence="1">Nucleus</location>
    </subcellularLocation>
</comment>
<feature type="region of interest" description="Disordered" evidence="9">
    <location>
        <begin position="418"/>
        <end position="539"/>
    </location>
</feature>
<keyword evidence="5" id="KW-0862">Zinc</keyword>
<dbReference type="PROSITE" id="PS50157">
    <property type="entry name" value="ZINC_FINGER_C2H2_2"/>
    <property type="match status" value="2"/>
</dbReference>
<evidence type="ECO:0000259" key="10">
    <source>
        <dbReference type="PROSITE" id="PS50157"/>
    </source>
</evidence>
<evidence type="ECO:0000256" key="1">
    <source>
        <dbReference type="ARBA" id="ARBA00004123"/>
    </source>
</evidence>
<feature type="compositionally biased region" description="Basic and acidic residues" evidence="9">
    <location>
        <begin position="161"/>
        <end position="172"/>
    </location>
</feature>
<dbReference type="FunFam" id="3.30.160.60:FF:000072">
    <property type="entry name" value="zinc finger protein 143 isoform X1"/>
    <property type="match status" value="1"/>
</dbReference>
<feature type="compositionally biased region" description="Polar residues" evidence="9">
    <location>
        <begin position="477"/>
        <end position="487"/>
    </location>
</feature>
<dbReference type="RefSeq" id="XP_007828575.1">
    <property type="nucleotide sequence ID" value="XM_007830384.1"/>
</dbReference>
<feature type="region of interest" description="Disordered" evidence="9">
    <location>
        <begin position="257"/>
        <end position="286"/>
    </location>
</feature>
<protein>
    <recommendedName>
        <fullName evidence="10">C2H2-type domain-containing protein</fullName>
    </recommendedName>
</protein>
<feature type="compositionally biased region" description="Polar residues" evidence="9">
    <location>
        <begin position="196"/>
        <end position="212"/>
    </location>
</feature>
<keyword evidence="12" id="KW-1185">Reference proteome</keyword>
<feature type="region of interest" description="Disordered" evidence="9">
    <location>
        <begin position="551"/>
        <end position="580"/>
    </location>
</feature>
<evidence type="ECO:0000256" key="6">
    <source>
        <dbReference type="ARBA" id="ARBA00023242"/>
    </source>
</evidence>
<dbReference type="GO" id="GO:0000981">
    <property type="term" value="F:DNA-binding transcription factor activity, RNA polymerase II-specific"/>
    <property type="evidence" value="ECO:0007669"/>
    <property type="project" value="UniProtKB-ARBA"/>
</dbReference>
<evidence type="ECO:0000256" key="7">
    <source>
        <dbReference type="PROSITE-ProRule" id="PRU00042"/>
    </source>
</evidence>
<dbReference type="eggNOG" id="KOG1721">
    <property type="taxonomic scope" value="Eukaryota"/>
</dbReference>
<evidence type="ECO:0000256" key="3">
    <source>
        <dbReference type="ARBA" id="ARBA00022737"/>
    </source>
</evidence>
<evidence type="ECO:0000256" key="9">
    <source>
        <dbReference type="SAM" id="MobiDB-lite"/>
    </source>
</evidence>
<evidence type="ECO:0000256" key="4">
    <source>
        <dbReference type="ARBA" id="ARBA00022771"/>
    </source>
</evidence>
<sequence length="669" mass="71805">MASEKGPVATEAQPFSSNPVPTSPITAESLQADASRAAATLKRARETTPTSPSSAIATQLASDYSPTKVARLAHLATIRSPAPLTGAAALEDERDERRREDEQYRLQVSGNSENPAYRVQSDLMSAGALGISRPQDAPMADGLPAEPMPIDQPVEQAVEHPVEQQVEQHVEQPVEPMEPVEPAPTAEHAEEIKVDTSPTTTNVSGASGTVTASPAPMDIDPQLNQTNYLPQPQAQMEEKESTSLSYPGLVSAATAATQMPAPPPRGSSLPMTPGQQVAPRSPNSKKHKCPYCETEFTRHHNLKSHLLTHSQEKPYACGTCQMRFRRLHDLKRHSKLHTGEKPHICPKCDRKFARGDALARHSKGPGGCVSRRASIFGDDEFQDTSQLEGDSTMSGVVYDGSNEAELTEEDRRRLSLPTPTIKAQHVQGGQAPPEGYAPHSRTYPPSVSAGGRLFPPNVEHGSVSSAASGAVPATGGNASLYSQTGMTESPKPLSPGQPHDGSITRQRSPSLTTQFQQQQFGRHQTDRQTPPGSSQHSSYPEALVAQLSSVPGFATNDGRYPPQSNAQGTAAGSQAGGSVADVTQQTANGTEQHGADSSANTIFGADQSIWVYIHNLEENFKEMSARVANLEQSERSHEERIVQLSDEVAMLRAQLEMKTDVPEPEPTIE</sequence>
<dbReference type="OMA" id="NTHEQHI"/>